<organism evidence="1 2">
    <name type="scientific">Nonomuraea mesophila</name>
    <dbReference type="NCBI Taxonomy" id="2530382"/>
    <lineage>
        <taxon>Bacteria</taxon>
        <taxon>Bacillati</taxon>
        <taxon>Actinomycetota</taxon>
        <taxon>Actinomycetes</taxon>
        <taxon>Streptosporangiales</taxon>
        <taxon>Streptosporangiaceae</taxon>
        <taxon>Nonomuraea</taxon>
    </lineage>
</organism>
<evidence type="ECO:0000313" key="2">
    <source>
        <dbReference type="Proteomes" id="UP000295136"/>
    </source>
</evidence>
<sequence>MRSAAFRALATVPEVQRVGTVEDGEELMVPDGEREIRLVVDPETSRVVRANLLPTAGGGVAGANHGHFIKLTTEWTDDFPGGTTGVAAPH</sequence>
<protein>
    <submittedName>
        <fullName evidence="1">Uncharacterized protein</fullName>
    </submittedName>
</protein>
<keyword evidence="2" id="KW-1185">Reference proteome</keyword>
<dbReference type="RefSeq" id="WP_132630271.1">
    <property type="nucleotide sequence ID" value="NZ_SMLD01000022.1"/>
</dbReference>
<dbReference type="EMBL" id="SMLD01000022">
    <property type="protein sequence ID" value="TDE56216.1"/>
    <property type="molecule type" value="Genomic_DNA"/>
</dbReference>
<accession>A0A4R5FTI3</accession>
<comment type="caution">
    <text evidence="1">The sequence shown here is derived from an EMBL/GenBank/DDBJ whole genome shotgun (WGS) entry which is preliminary data.</text>
</comment>
<name>A0A4R5FTI3_9ACTN</name>
<reference evidence="1 2" key="1">
    <citation type="submission" date="2019-03" db="EMBL/GenBank/DDBJ databases">
        <title>Draft genome sequences of novel Actinobacteria.</title>
        <authorList>
            <person name="Sahin N."/>
            <person name="Ay H."/>
            <person name="Saygin H."/>
        </authorList>
    </citation>
    <scope>NUCLEOTIDE SEQUENCE [LARGE SCALE GENOMIC DNA]</scope>
    <source>
        <strain evidence="1 2">6K102</strain>
    </source>
</reference>
<evidence type="ECO:0000313" key="1">
    <source>
        <dbReference type="EMBL" id="TDE56216.1"/>
    </source>
</evidence>
<proteinExistence type="predicted"/>
<dbReference type="Proteomes" id="UP000295136">
    <property type="component" value="Unassembled WGS sequence"/>
</dbReference>
<dbReference type="AlphaFoldDB" id="A0A4R5FTI3"/>
<gene>
    <name evidence="1" type="ORF">E1295_11695</name>
</gene>